<dbReference type="Proteomes" id="UP001501532">
    <property type="component" value="Unassembled WGS sequence"/>
</dbReference>
<gene>
    <name evidence="2" type="ORF">GCM10010448_02910</name>
</gene>
<dbReference type="EMBL" id="BAAAUF010000001">
    <property type="protein sequence ID" value="GAA3024533.1"/>
    <property type="molecule type" value="Genomic_DNA"/>
</dbReference>
<evidence type="ECO:0000313" key="2">
    <source>
        <dbReference type="EMBL" id="GAA3024533.1"/>
    </source>
</evidence>
<dbReference type="InterPro" id="IPR038070">
    <property type="entry name" value="Rv2632c-like_sf"/>
</dbReference>
<name>A0ABP6KUW5_9ACTN</name>
<dbReference type="InterPro" id="IPR015057">
    <property type="entry name" value="Rv2632c-like"/>
</dbReference>
<dbReference type="Pfam" id="PF08962">
    <property type="entry name" value="Rv2632c-like"/>
    <property type="match status" value="1"/>
</dbReference>
<evidence type="ECO:0008006" key="4">
    <source>
        <dbReference type="Google" id="ProtNLM"/>
    </source>
</evidence>
<evidence type="ECO:0000256" key="1">
    <source>
        <dbReference type="SAM" id="MobiDB-lite"/>
    </source>
</evidence>
<reference evidence="3" key="1">
    <citation type="journal article" date="2019" name="Int. J. Syst. Evol. Microbiol.">
        <title>The Global Catalogue of Microorganisms (GCM) 10K type strain sequencing project: providing services to taxonomists for standard genome sequencing and annotation.</title>
        <authorList>
            <consortium name="The Broad Institute Genomics Platform"/>
            <consortium name="The Broad Institute Genome Sequencing Center for Infectious Disease"/>
            <person name="Wu L."/>
            <person name="Ma J."/>
        </authorList>
    </citation>
    <scope>NUCLEOTIDE SEQUENCE [LARGE SCALE GENOMIC DNA]</scope>
    <source>
        <strain evidence="3">JCM 9091</strain>
    </source>
</reference>
<accession>A0ABP6KUW5</accession>
<dbReference type="Gene3D" id="3.30.160.240">
    <property type="entry name" value="Rv1738"/>
    <property type="match status" value="1"/>
</dbReference>
<comment type="caution">
    <text evidence="2">The sequence shown here is derived from an EMBL/GenBank/DDBJ whole genome shotgun (WGS) entry which is preliminary data.</text>
</comment>
<protein>
    <recommendedName>
        <fullName evidence="4">DUF1876 domain-containing protein</fullName>
    </recommendedName>
</protein>
<organism evidence="2 3">
    <name type="scientific">Streptomyces glomeratus</name>
    <dbReference type="NCBI Taxonomy" id="284452"/>
    <lineage>
        <taxon>Bacteria</taxon>
        <taxon>Bacillati</taxon>
        <taxon>Actinomycetota</taxon>
        <taxon>Actinomycetes</taxon>
        <taxon>Kitasatosporales</taxon>
        <taxon>Streptomycetaceae</taxon>
        <taxon>Streptomyces</taxon>
    </lineage>
</organism>
<feature type="compositionally biased region" description="Pro residues" evidence="1">
    <location>
        <begin position="94"/>
        <end position="105"/>
    </location>
</feature>
<sequence>MTMTRAARSRPPTAKEWSLRLYLSEHDPATTARVVLDTGDNLMESCAAAHRNPYDPEVPEIGDELAAGRALVALGRKLLRAAAGDIEEAGAPEEAPPAPLWLPRE</sequence>
<feature type="region of interest" description="Disordered" evidence="1">
    <location>
        <begin position="86"/>
        <end position="105"/>
    </location>
</feature>
<keyword evidence="3" id="KW-1185">Reference proteome</keyword>
<evidence type="ECO:0000313" key="3">
    <source>
        <dbReference type="Proteomes" id="UP001501532"/>
    </source>
</evidence>
<dbReference type="SUPFAM" id="SSF143212">
    <property type="entry name" value="Rv2632c-like"/>
    <property type="match status" value="1"/>
</dbReference>
<proteinExistence type="predicted"/>